<dbReference type="Pfam" id="PF12704">
    <property type="entry name" value="MacB_PCD"/>
    <property type="match status" value="1"/>
</dbReference>
<feature type="transmembrane region" description="Helical" evidence="6">
    <location>
        <begin position="254"/>
        <end position="279"/>
    </location>
</feature>
<gene>
    <name evidence="9" type="ORF">ESB00_07700</name>
</gene>
<feature type="domain" description="ABC3 transporter permease C-terminal" evidence="7">
    <location>
        <begin position="718"/>
        <end position="830"/>
    </location>
</feature>
<keyword evidence="4 6" id="KW-1133">Transmembrane helix</keyword>
<keyword evidence="5 6" id="KW-0472">Membrane</keyword>
<dbReference type="GO" id="GO:0005886">
    <property type="term" value="C:plasma membrane"/>
    <property type="evidence" value="ECO:0007669"/>
    <property type="project" value="UniProtKB-SubCell"/>
</dbReference>
<evidence type="ECO:0000256" key="2">
    <source>
        <dbReference type="ARBA" id="ARBA00022475"/>
    </source>
</evidence>
<dbReference type="InterPro" id="IPR025857">
    <property type="entry name" value="MacB_PCD"/>
</dbReference>
<dbReference type="EMBL" id="SDHX01000001">
    <property type="protein sequence ID" value="RXK55759.1"/>
    <property type="molecule type" value="Genomic_DNA"/>
</dbReference>
<reference evidence="9 10" key="1">
    <citation type="submission" date="2019-01" db="EMBL/GenBank/DDBJ databases">
        <title>Lacunisphaera sp. strain TWA-58.</title>
        <authorList>
            <person name="Chen W.-M."/>
        </authorList>
    </citation>
    <scope>NUCLEOTIDE SEQUENCE [LARGE SCALE GENOMIC DNA]</scope>
    <source>
        <strain evidence="9 10">TWA-58</strain>
    </source>
</reference>
<dbReference type="AlphaFoldDB" id="A0A4V1M6K9"/>
<evidence type="ECO:0000256" key="5">
    <source>
        <dbReference type="ARBA" id="ARBA00023136"/>
    </source>
</evidence>
<organism evidence="9 10">
    <name type="scientific">Oleiharenicola lentus</name>
    <dbReference type="NCBI Taxonomy" id="2508720"/>
    <lineage>
        <taxon>Bacteria</taxon>
        <taxon>Pseudomonadati</taxon>
        <taxon>Verrucomicrobiota</taxon>
        <taxon>Opitutia</taxon>
        <taxon>Opitutales</taxon>
        <taxon>Opitutaceae</taxon>
        <taxon>Oleiharenicola</taxon>
    </lineage>
</organism>
<feature type="transmembrane region" description="Helical" evidence="6">
    <location>
        <begin position="718"/>
        <end position="738"/>
    </location>
</feature>
<evidence type="ECO:0000259" key="8">
    <source>
        <dbReference type="Pfam" id="PF12704"/>
    </source>
</evidence>
<feature type="domain" description="ABC3 transporter permease C-terminal" evidence="7">
    <location>
        <begin position="258"/>
        <end position="377"/>
    </location>
</feature>
<evidence type="ECO:0000313" key="9">
    <source>
        <dbReference type="EMBL" id="RXK55759.1"/>
    </source>
</evidence>
<keyword evidence="2" id="KW-1003">Cell membrane</keyword>
<evidence type="ECO:0000313" key="10">
    <source>
        <dbReference type="Proteomes" id="UP000290218"/>
    </source>
</evidence>
<comment type="subcellular location">
    <subcellularLocation>
        <location evidence="1">Cell membrane</location>
        <topology evidence="1">Multi-pass membrane protein</topology>
    </subcellularLocation>
</comment>
<feature type="domain" description="MacB-like periplasmic core" evidence="8">
    <location>
        <begin position="20"/>
        <end position="226"/>
    </location>
</feature>
<evidence type="ECO:0000256" key="1">
    <source>
        <dbReference type="ARBA" id="ARBA00004651"/>
    </source>
</evidence>
<sequence length="841" mass="91579">MNFILKMAWRDTRASRRRLLLFSLAIVLGVAALVAVGSVRDNLRLAIEQQTKSLLGADLTVNSRTEFPEDAAKHFATLGEDRAREISFNSMLIVPREGGPTRLVQVRAIEGEFPFYGDFDTEPAGARASLRDGMNAVLEESLMVQFGLKAGDSVRLGTAIFTVAGGLRAIPGEAAAVTQMAPRVFVPLATVGGTGLLKQGSLSRHRLYFKFPEKFDVQALERDLRERFREHRFGYDTVEERKRELGQSIQNVNAFLSLVGFASLFLGAIGVASAIHAHIRQKIPTVAMLRCLGATARTALAIYLVQGLSLGLIGATLGALLGLGVQMALPMLVNEFLPFTFELAVSWGALFRGLGAGVVVSVLFALLPLLEVRRVSPLLTLRSAYVAAPGRDLWQLGLLVVIGCLVFGFAWWQTGRLQWGLGFSGALLVSFGVLAGLARVVSWLARRFTPRGLPYAWRQGVANLHRPNNRTLLLLVSLGLGTFLMMTLYLSRDTLIGQLRVVGGGDRPNLMLFDIQDDQVEPLKKLLADNGAPVRQHAPIITMRIASVKGRATGDILKEKDSRVPAWTLRREYRSTYRRALTDSEKVTAGTFTGRVTDEPEVVPVSMDENLARDLQVALGDEIVFDVQGVPVKAKVDSLRQVDWRRMQANFFLVFPEGALEAAPKFHIMALRVADATQSARVQQAVVRDHPNVSAIDLALIIRTIDGVYTKASFVVEFLALFTVITGGIVLAGAVLIGRSQRVRESVLLRTLGATKAQVNRIMFAEYLALGTLAAAVGAVLAVGANWALAWQVFQVKWTAPSAGVLLGGWAVVSALTVLTGWISNRGICDHPPLAVLREET</sequence>
<feature type="transmembrane region" description="Helical" evidence="6">
    <location>
        <begin position="472"/>
        <end position="490"/>
    </location>
</feature>
<protein>
    <submittedName>
        <fullName evidence="9">FtsX-like permease family protein</fullName>
    </submittedName>
</protein>
<dbReference type="Proteomes" id="UP000290218">
    <property type="component" value="Unassembled WGS sequence"/>
</dbReference>
<dbReference type="PANTHER" id="PTHR30287">
    <property type="entry name" value="MEMBRANE COMPONENT OF PREDICTED ABC SUPERFAMILY METABOLITE UPTAKE TRANSPORTER"/>
    <property type="match status" value="1"/>
</dbReference>
<evidence type="ECO:0000256" key="3">
    <source>
        <dbReference type="ARBA" id="ARBA00022692"/>
    </source>
</evidence>
<dbReference type="PANTHER" id="PTHR30287:SF1">
    <property type="entry name" value="INNER MEMBRANE PROTEIN"/>
    <property type="match status" value="1"/>
</dbReference>
<dbReference type="OrthoDB" id="9775544at2"/>
<evidence type="ECO:0000256" key="6">
    <source>
        <dbReference type="SAM" id="Phobius"/>
    </source>
</evidence>
<feature type="transmembrane region" description="Helical" evidence="6">
    <location>
        <begin position="300"/>
        <end position="329"/>
    </location>
</feature>
<feature type="transmembrane region" description="Helical" evidence="6">
    <location>
        <begin position="349"/>
        <end position="372"/>
    </location>
</feature>
<comment type="caution">
    <text evidence="9">The sequence shown here is derived from an EMBL/GenBank/DDBJ whole genome shotgun (WGS) entry which is preliminary data.</text>
</comment>
<accession>A0A4V1M6K9</accession>
<feature type="transmembrane region" description="Helical" evidence="6">
    <location>
        <begin position="419"/>
        <end position="441"/>
    </location>
</feature>
<evidence type="ECO:0000256" key="4">
    <source>
        <dbReference type="ARBA" id="ARBA00022989"/>
    </source>
</evidence>
<feature type="transmembrane region" description="Helical" evidence="6">
    <location>
        <begin position="393"/>
        <end position="413"/>
    </location>
</feature>
<dbReference type="Pfam" id="PF02687">
    <property type="entry name" value="FtsX"/>
    <property type="match status" value="2"/>
</dbReference>
<dbReference type="InterPro" id="IPR038766">
    <property type="entry name" value="Membrane_comp_ABC_pdt"/>
</dbReference>
<feature type="transmembrane region" description="Helical" evidence="6">
    <location>
        <begin position="767"/>
        <end position="790"/>
    </location>
</feature>
<evidence type="ECO:0000259" key="7">
    <source>
        <dbReference type="Pfam" id="PF02687"/>
    </source>
</evidence>
<keyword evidence="3 6" id="KW-0812">Transmembrane</keyword>
<name>A0A4V1M6K9_9BACT</name>
<feature type="transmembrane region" description="Helical" evidence="6">
    <location>
        <begin position="802"/>
        <end position="823"/>
    </location>
</feature>
<dbReference type="InterPro" id="IPR003838">
    <property type="entry name" value="ABC3_permease_C"/>
</dbReference>
<keyword evidence="10" id="KW-1185">Reference proteome</keyword>
<proteinExistence type="predicted"/>
<dbReference type="RefSeq" id="WP_129047124.1">
    <property type="nucleotide sequence ID" value="NZ_SDHX01000001.1"/>
</dbReference>